<name>A0A6M4HCZ9_9PROT</name>
<feature type="signal peptide" evidence="2">
    <location>
        <begin position="1"/>
        <end position="22"/>
    </location>
</feature>
<keyword evidence="4" id="KW-1185">Reference proteome</keyword>
<feature type="region of interest" description="Disordered" evidence="1">
    <location>
        <begin position="80"/>
        <end position="102"/>
    </location>
</feature>
<dbReference type="AlphaFoldDB" id="A0A6M4HCZ9"/>
<feature type="chain" id="PRO_5027121936" evidence="2">
    <location>
        <begin position="23"/>
        <end position="102"/>
    </location>
</feature>
<accession>A0A6M4HCZ9</accession>
<organism evidence="3 4">
    <name type="scientific">Usitatibacter palustris</name>
    <dbReference type="NCBI Taxonomy" id="2732487"/>
    <lineage>
        <taxon>Bacteria</taxon>
        <taxon>Pseudomonadati</taxon>
        <taxon>Pseudomonadota</taxon>
        <taxon>Betaproteobacteria</taxon>
        <taxon>Nitrosomonadales</taxon>
        <taxon>Usitatibacteraceae</taxon>
        <taxon>Usitatibacter</taxon>
    </lineage>
</organism>
<evidence type="ECO:0000256" key="1">
    <source>
        <dbReference type="SAM" id="MobiDB-lite"/>
    </source>
</evidence>
<gene>
    <name evidence="3" type="ORF">DSM104440_03248</name>
</gene>
<evidence type="ECO:0000256" key="2">
    <source>
        <dbReference type="SAM" id="SignalP"/>
    </source>
</evidence>
<dbReference type="RefSeq" id="WP_171164486.1">
    <property type="nucleotide sequence ID" value="NZ_CP053073.1"/>
</dbReference>
<dbReference type="InParanoid" id="A0A6M4HCZ9"/>
<reference evidence="3 4" key="1">
    <citation type="submission" date="2020-04" db="EMBL/GenBank/DDBJ databases">
        <title>Usitatibacter rugosus gen. nov., sp. nov. and Usitatibacter palustris sp. nov., novel members of Usitatibacteraceae fam. nov. within the order Nitrosomonadales isolated from soil.</title>
        <authorList>
            <person name="Huber K.J."/>
            <person name="Neumann-Schaal M."/>
            <person name="Geppert A."/>
            <person name="Luckner M."/>
            <person name="Wanner G."/>
            <person name="Overmann J."/>
        </authorList>
    </citation>
    <scope>NUCLEOTIDE SEQUENCE [LARGE SCALE GENOMIC DNA]</scope>
    <source>
        <strain evidence="3 4">Swamp67</strain>
    </source>
</reference>
<dbReference type="KEGG" id="upl:DSM104440_03248"/>
<evidence type="ECO:0000313" key="4">
    <source>
        <dbReference type="Proteomes" id="UP000503096"/>
    </source>
</evidence>
<proteinExistence type="predicted"/>
<dbReference type="EMBL" id="CP053073">
    <property type="protein sequence ID" value="QJR16414.1"/>
    <property type="molecule type" value="Genomic_DNA"/>
</dbReference>
<keyword evidence="2" id="KW-0732">Signal</keyword>
<evidence type="ECO:0000313" key="3">
    <source>
        <dbReference type="EMBL" id="QJR16414.1"/>
    </source>
</evidence>
<sequence length="102" mass="11313">MRIVAAVIVAMLGPVAAPPALAQGRMFQYEASQRQRMATETCLKKEETMHGAWCVKNCQPDFKLDLNVRPPMCIATKPDARYVPPQQWQPPEKPKGPPVKGA</sequence>
<dbReference type="Proteomes" id="UP000503096">
    <property type="component" value="Chromosome"/>
</dbReference>
<protein>
    <submittedName>
        <fullName evidence="3">Uncharacterized protein</fullName>
    </submittedName>
</protein>